<comment type="catalytic activity">
    <reaction evidence="10 12">
        <text>O-phospho-L-serine + 2-oxoglutarate = 3-phosphooxypyruvate + L-glutamate</text>
        <dbReference type="Rhea" id="RHEA:14329"/>
        <dbReference type="ChEBI" id="CHEBI:16810"/>
        <dbReference type="ChEBI" id="CHEBI:18110"/>
        <dbReference type="ChEBI" id="CHEBI:29985"/>
        <dbReference type="ChEBI" id="CHEBI:57524"/>
        <dbReference type="EC" id="2.6.1.52"/>
    </reaction>
</comment>
<evidence type="ECO:0000256" key="8">
    <source>
        <dbReference type="ARBA" id="ARBA00023299"/>
    </source>
</evidence>
<evidence type="ECO:0000256" key="1">
    <source>
        <dbReference type="ARBA" id="ARBA00001933"/>
    </source>
</evidence>
<dbReference type="PIRSF" id="PIRSF000525">
    <property type="entry name" value="SerC"/>
    <property type="match status" value="1"/>
</dbReference>
<evidence type="ECO:0000313" key="15">
    <source>
        <dbReference type="Proteomes" id="UP000239899"/>
    </source>
</evidence>
<dbReference type="PANTHER" id="PTHR43247:SF1">
    <property type="entry name" value="PHOSPHOSERINE AMINOTRANSFERASE"/>
    <property type="match status" value="1"/>
</dbReference>
<dbReference type="AlphaFoldDB" id="A0A2P6TXE6"/>
<dbReference type="UniPathway" id="UPA00135">
    <property type="reaction ID" value="UER00197"/>
</dbReference>
<evidence type="ECO:0000256" key="4">
    <source>
        <dbReference type="ARBA" id="ARBA00022576"/>
    </source>
</evidence>
<dbReference type="GO" id="GO:0004648">
    <property type="term" value="F:O-phospho-L-serine:2-oxoglutarate aminotransferase activity"/>
    <property type="evidence" value="ECO:0007669"/>
    <property type="project" value="UniProtKB-EC"/>
</dbReference>
<evidence type="ECO:0000256" key="2">
    <source>
        <dbReference type="ARBA" id="ARBA00005099"/>
    </source>
</evidence>
<comment type="similarity">
    <text evidence="3">Belongs to the class-V pyridoxal-phosphate-dependent aminotransferase family. SerC subfamily.</text>
</comment>
<evidence type="ECO:0000256" key="11">
    <source>
        <dbReference type="RuleBase" id="RU004504"/>
    </source>
</evidence>
<dbReference type="HAMAP" id="MF_00160">
    <property type="entry name" value="SerC_aminotrans_5"/>
    <property type="match status" value="1"/>
</dbReference>
<evidence type="ECO:0000256" key="12">
    <source>
        <dbReference type="RuleBase" id="RU004505"/>
    </source>
</evidence>
<comment type="caution">
    <text evidence="14">The sequence shown here is derived from an EMBL/GenBank/DDBJ whole genome shotgun (WGS) entry which is preliminary data.</text>
</comment>
<dbReference type="GO" id="GO:0006564">
    <property type="term" value="P:L-serine biosynthetic process"/>
    <property type="evidence" value="ECO:0007669"/>
    <property type="project" value="UniProtKB-KW"/>
</dbReference>
<dbReference type="SUPFAM" id="SSF53383">
    <property type="entry name" value="PLP-dependent transferases"/>
    <property type="match status" value="1"/>
</dbReference>
<dbReference type="CDD" id="cd00611">
    <property type="entry name" value="PSAT_like"/>
    <property type="match status" value="1"/>
</dbReference>
<dbReference type="EC" id="2.6.1.52" evidence="12"/>
<dbReference type="InterPro" id="IPR015424">
    <property type="entry name" value="PyrdxlP-dep_Trfase"/>
</dbReference>
<dbReference type="NCBIfam" id="TIGR01364">
    <property type="entry name" value="serC_1"/>
    <property type="match status" value="1"/>
</dbReference>
<evidence type="ECO:0000256" key="9">
    <source>
        <dbReference type="ARBA" id="ARBA00047630"/>
    </source>
</evidence>
<proteinExistence type="inferred from homology"/>
<dbReference type="PANTHER" id="PTHR43247">
    <property type="entry name" value="PHOSPHOSERINE AMINOTRANSFERASE"/>
    <property type="match status" value="1"/>
</dbReference>
<keyword evidence="15" id="KW-1185">Reference proteome</keyword>
<reference evidence="14 15" key="1">
    <citation type="journal article" date="2018" name="Plant J.">
        <title>Genome sequences of Chlorella sorokiniana UTEX 1602 and Micractinium conductrix SAG 241.80: implications to maltose excretion by a green alga.</title>
        <authorList>
            <person name="Arriola M.B."/>
            <person name="Velmurugan N."/>
            <person name="Zhang Y."/>
            <person name="Plunkett M.H."/>
            <person name="Hondzo H."/>
            <person name="Barney B.M."/>
        </authorList>
    </citation>
    <scope>NUCLEOTIDE SEQUENCE [LARGE SCALE GENOMIC DNA]</scope>
    <source>
        <strain evidence="15">UTEX 1602</strain>
    </source>
</reference>
<comment type="cofactor">
    <cofactor evidence="1 11">
        <name>pyridoxal 5'-phosphate</name>
        <dbReference type="ChEBI" id="CHEBI:597326"/>
    </cofactor>
</comment>
<dbReference type="EMBL" id="LHPG02000004">
    <property type="protein sequence ID" value="PRW58734.1"/>
    <property type="molecule type" value="Genomic_DNA"/>
</dbReference>
<dbReference type="InterPro" id="IPR015422">
    <property type="entry name" value="PyrdxlP-dep_Trfase_small"/>
</dbReference>
<dbReference type="FunFam" id="3.90.1150.10:FF:000006">
    <property type="entry name" value="Phosphoserine aminotransferase"/>
    <property type="match status" value="1"/>
</dbReference>
<keyword evidence="6 12" id="KW-0808">Transferase</keyword>
<feature type="domain" description="Aminotransferase class V" evidence="13">
    <location>
        <begin position="48"/>
        <end position="391"/>
    </location>
</feature>
<sequence length="404" mass="43195">MVAALSARLAAPCTQSRVQQRPTRKQLAVRAVAAEAPSSTTGQPHGRVFNFSAGPAVLPLEVLEQAQADLLNWRGSGMSVMEMSHRGKEFQSIIDAAEADLRALLSIPDNYHVLFMQGGASTQFSAIPLNLAADGDAVDYIVTGSWSKKAAGEAKKYAKVNVAATGDNKSIPARDSWNLSADAKYVHYCDNETIQGVEFKGAPDVGGKVLIADMSSNFLSKPVDVSKYGLIYAGAQKNIGPAGVTIVIVRDDLIGNARPITPVMLDYKVQADDKSMYNTPPCWSIYIAGLVFAKMRADGGLAAALANNEKKAKILYDAIAGSNGFYNSPVDPAVRSLMNVPFTIPSNPDLEKEFIAQAAKQGMIQLKGHRSVGGMRASIYNSMPLEGVQQLAAFMQKFAAQHAK</sequence>
<evidence type="ECO:0000256" key="7">
    <source>
        <dbReference type="ARBA" id="ARBA00022898"/>
    </source>
</evidence>
<dbReference type="GO" id="GO:0030170">
    <property type="term" value="F:pyridoxal phosphate binding"/>
    <property type="evidence" value="ECO:0007669"/>
    <property type="project" value="TreeGrafter"/>
</dbReference>
<dbReference type="Gene3D" id="3.90.1150.10">
    <property type="entry name" value="Aspartate Aminotransferase, domain 1"/>
    <property type="match status" value="1"/>
</dbReference>
<gene>
    <name evidence="14" type="ORF">C2E21_2225</name>
</gene>
<dbReference type="PROSITE" id="PS00595">
    <property type="entry name" value="AA_TRANSFER_CLASS_5"/>
    <property type="match status" value="1"/>
</dbReference>
<evidence type="ECO:0000256" key="6">
    <source>
        <dbReference type="ARBA" id="ARBA00022679"/>
    </source>
</evidence>
<dbReference type="InterPro" id="IPR020578">
    <property type="entry name" value="Aminotrans_V_PyrdxlP_BS"/>
</dbReference>
<evidence type="ECO:0000259" key="13">
    <source>
        <dbReference type="Pfam" id="PF00266"/>
    </source>
</evidence>
<name>A0A2P6TXE6_CHLSO</name>
<dbReference type="STRING" id="3076.A0A2P6TXE6"/>
<comment type="catalytic activity">
    <reaction evidence="9">
        <text>4-(phosphooxy)-L-threonine + 2-oxoglutarate = (R)-3-hydroxy-2-oxo-4-phosphooxybutanoate + L-glutamate</text>
        <dbReference type="Rhea" id="RHEA:16573"/>
        <dbReference type="ChEBI" id="CHEBI:16810"/>
        <dbReference type="ChEBI" id="CHEBI:29985"/>
        <dbReference type="ChEBI" id="CHEBI:58452"/>
        <dbReference type="ChEBI" id="CHEBI:58538"/>
        <dbReference type="EC" id="2.6.1.52"/>
    </reaction>
</comment>
<keyword evidence="5 12" id="KW-0028">Amino-acid biosynthesis</keyword>
<accession>A0A2P6TXE6</accession>
<keyword evidence="4 12" id="KW-0032">Aminotransferase</keyword>
<dbReference type="OrthoDB" id="1703350at2759"/>
<dbReference type="NCBIfam" id="NF003764">
    <property type="entry name" value="PRK05355.1"/>
    <property type="match status" value="1"/>
</dbReference>
<dbReference type="Gene3D" id="3.40.640.10">
    <property type="entry name" value="Type I PLP-dependent aspartate aminotransferase-like (Major domain)"/>
    <property type="match status" value="1"/>
</dbReference>
<keyword evidence="7" id="KW-0663">Pyridoxal phosphate</keyword>
<dbReference type="InterPro" id="IPR015421">
    <property type="entry name" value="PyrdxlP-dep_Trfase_major"/>
</dbReference>
<dbReference type="InterPro" id="IPR022278">
    <property type="entry name" value="Pser_aminoTfrase"/>
</dbReference>
<dbReference type="InterPro" id="IPR000192">
    <property type="entry name" value="Aminotrans_V_dom"/>
</dbReference>
<comment type="pathway">
    <text evidence="2 12">Amino-acid biosynthesis; L-serine biosynthesis; L-serine from 3-phospho-D-glycerate: step 2/3.</text>
</comment>
<dbReference type="GO" id="GO:0009570">
    <property type="term" value="C:chloroplast stroma"/>
    <property type="evidence" value="ECO:0007669"/>
    <property type="project" value="TreeGrafter"/>
</dbReference>
<dbReference type="Pfam" id="PF00266">
    <property type="entry name" value="Aminotran_5"/>
    <property type="match status" value="1"/>
</dbReference>
<organism evidence="14 15">
    <name type="scientific">Chlorella sorokiniana</name>
    <name type="common">Freshwater green alga</name>
    <dbReference type="NCBI Taxonomy" id="3076"/>
    <lineage>
        <taxon>Eukaryota</taxon>
        <taxon>Viridiplantae</taxon>
        <taxon>Chlorophyta</taxon>
        <taxon>core chlorophytes</taxon>
        <taxon>Trebouxiophyceae</taxon>
        <taxon>Chlorellales</taxon>
        <taxon>Chlorellaceae</taxon>
        <taxon>Chlorella clade</taxon>
        <taxon>Chlorella</taxon>
    </lineage>
</organism>
<evidence type="ECO:0000256" key="5">
    <source>
        <dbReference type="ARBA" id="ARBA00022605"/>
    </source>
</evidence>
<evidence type="ECO:0000256" key="3">
    <source>
        <dbReference type="ARBA" id="ARBA00006904"/>
    </source>
</evidence>
<dbReference type="FunFam" id="3.40.640.10:FF:000010">
    <property type="entry name" value="Phosphoserine aminotransferase"/>
    <property type="match status" value="1"/>
</dbReference>
<evidence type="ECO:0000256" key="10">
    <source>
        <dbReference type="ARBA" id="ARBA00049007"/>
    </source>
</evidence>
<evidence type="ECO:0000313" key="14">
    <source>
        <dbReference type="EMBL" id="PRW58734.1"/>
    </source>
</evidence>
<protein>
    <recommendedName>
        <fullName evidence="12">Phosphoserine aminotransferase</fullName>
        <ecNumber evidence="12">2.6.1.52</ecNumber>
    </recommendedName>
</protein>
<dbReference type="Proteomes" id="UP000239899">
    <property type="component" value="Unassembled WGS sequence"/>
</dbReference>
<keyword evidence="8 12" id="KW-0718">Serine biosynthesis</keyword>